<organism evidence="3 4">
    <name type="scientific">Spirosoma flavum</name>
    <dbReference type="NCBI Taxonomy" id="2048557"/>
    <lineage>
        <taxon>Bacteria</taxon>
        <taxon>Pseudomonadati</taxon>
        <taxon>Bacteroidota</taxon>
        <taxon>Cytophagia</taxon>
        <taxon>Cytophagales</taxon>
        <taxon>Cytophagaceae</taxon>
        <taxon>Spirosoma</taxon>
    </lineage>
</organism>
<gene>
    <name evidence="3" type="ORF">ACFS25_02185</name>
</gene>
<name>A0ABW6AEG9_9BACT</name>
<proteinExistence type="predicted"/>
<accession>A0ABW6AEG9</accession>
<reference evidence="4" key="1">
    <citation type="journal article" date="2019" name="Int. J. Syst. Evol. Microbiol.">
        <title>The Global Catalogue of Microorganisms (GCM) 10K type strain sequencing project: providing services to taxonomists for standard genome sequencing and annotation.</title>
        <authorList>
            <consortium name="The Broad Institute Genomics Platform"/>
            <consortium name="The Broad Institute Genome Sequencing Center for Infectious Disease"/>
            <person name="Wu L."/>
            <person name="Ma J."/>
        </authorList>
    </citation>
    <scope>NUCLEOTIDE SEQUENCE [LARGE SCALE GENOMIC DNA]</scope>
    <source>
        <strain evidence="4">KCTC 52490</strain>
    </source>
</reference>
<dbReference type="EMBL" id="JBHUOM010000001">
    <property type="protein sequence ID" value="MFD2932570.1"/>
    <property type="molecule type" value="Genomic_DNA"/>
</dbReference>
<dbReference type="RefSeq" id="WP_381496764.1">
    <property type="nucleotide sequence ID" value="NZ_JBHUOM010000001.1"/>
</dbReference>
<dbReference type="Proteomes" id="UP001597512">
    <property type="component" value="Unassembled WGS sequence"/>
</dbReference>
<sequence>MSELTDDQLDGLFRKSAEEFDPPFDPTAWQDMKNQLDTHDRTMTGGTPLWKNVLRWGLLACVLLLLLVGGWYTYRSTSSHLDSSPVTVTKLPLKGASNQPKLTTTATQPQRSASAPLAHTDSALPTPTSTLERPVDNKDQSAVLAEPVRKSKAVETDNQPDRLVNRLGESPSPKLDRVSAKNDNLLAYKVEPKRSETTHMPRTTEKALSVTVRQRTQRMKTERLLTQKQWKANRTTDRAPFSTMNYAMPSASSFGKQHRINDPKLNQMTPTGTGENVAKPALDKVEAVLLPPINELSIRPAHWSKALTFTGRDVVVVAQPDTVSHSVVPKPPVQLGLSVRLAIAPDLSSVGLNNFSRPGTNIGVLVEYRFASRWSVQTGVIQSTKVYRAQANEYNLPWSWPVDPTSIDGRCNMFDIPINVRYDFAVRPRSDGRLPSRWFVNGGVTSYIMNQENYVYNYPPHTYNQPTEKAVNTGGYGFSNLNLSTGYERTISRRLSWQVEPFVKVPIKSVGFFKVNLLSTGVFFSIRYKL</sequence>
<feature type="transmembrane region" description="Helical" evidence="2">
    <location>
        <begin position="53"/>
        <end position="74"/>
    </location>
</feature>
<feature type="compositionally biased region" description="Basic and acidic residues" evidence="1">
    <location>
        <begin position="147"/>
        <end position="164"/>
    </location>
</feature>
<keyword evidence="2" id="KW-1133">Transmembrane helix</keyword>
<keyword evidence="2" id="KW-0472">Membrane</keyword>
<keyword evidence="4" id="KW-1185">Reference proteome</keyword>
<comment type="caution">
    <text evidence="3">The sequence shown here is derived from an EMBL/GenBank/DDBJ whole genome shotgun (WGS) entry which is preliminary data.</text>
</comment>
<evidence type="ECO:0000256" key="2">
    <source>
        <dbReference type="SAM" id="Phobius"/>
    </source>
</evidence>
<evidence type="ECO:0000256" key="1">
    <source>
        <dbReference type="SAM" id="MobiDB-lite"/>
    </source>
</evidence>
<evidence type="ECO:0000313" key="3">
    <source>
        <dbReference type="EMBL" id="MFD2932570.1"/>
    </source>
</evidence>
<evidence type="ECO:0000313" key="4">
    <source>
        <dbReference type="Proteomes" id="UP001597512"/>
    </source>
</evidence>
<feature type="region of interest" description="Disordered" evidence="1">
    <location>
        <begin position="91"/>
        <end position="177"/>
    </location>
</feature>
<evidence type="ECO:0008006" key="5">
    <source>
        <dbReference type="Google" id="ProtNLM"/>
    </source>
</evidence>
<feature type="compositionally biased region" description="Polar residues" evidence="1">
    <location>
        <begin position="96"/>
        <end position="113"/>
    </location>
</feature>
<keyword evidence="2" id="KW-0812">Transmembrane</keyword>
<protein>
    <recommendedName>
        <fullName evidence="5">PorT family protein</fullName>
    </recommendedName>
</protein>